<accession>A0A150GHF0</accession>
<evidence type="ECO:0000313" key="2">
    <source>
        <dbReference type="EMBL" id="KXZ49254.1"/>
    </source>
</evidence>
<dbReference type="OrthoDB" id="550765at2759"/>
<sequence length="484" mass="48888">MLAYAAADQAASQRRGLLQLAGAASGGPSSTSSTAAFDAGGAGPVGRGGAGPLFRSARSPFTFGGFPFGFDGLSATTPGLVDDLIVRAIFNRLFGTAFYGYVSQALPNQLARPIELLPPGPRARLERVVVTPVGYDLLDRLAALAVSPPTTTPGDNLVPAGCIGPIYSFGVLGGNCSVSPQDGSVTCTQPSVRLTASALQCNLPYLAGCSIRGILFRKQVPLGPRAGGYIGPAPGIYQAGVALNVSRVWLGFNLNARRILQDFGLISSPVDPLDAPVEVWTNSKPEDDPGAIPGKAGSAEAPPLPPGAIVNATTAAGTPFAAVLAQAAELAAWRSNATLLQLLASQLLGRPVPGDDEASGDGNNSGGGGRAASSPNGGASIEDQYSQGTLGGTFNVRGDTPEALLGQPELDAKGRRVTRGSARASTTLSNLEDLLGEQLDAAALLGAEEGALGDPWVGSGTGSIADDPGLSIMRLLGEQGGSPL</sequence>
<evidence type="ECO:0000313" key="3">
    <source>
        <dbReference type="Proteomes" id="UP000075714"/>
    </source>
</evidence>
<organism evidence="2 3">
    <name type="scientific">Gonium pectorale</name>
    <name type="common">Green alga</name>
    <dbReference type="NCBI Taxonomy" id="33097"/>
    <lineage>
        <taxon>Eukaryota</taxon>
        <taxon>Viridiplantae</taxon>
        <taxon>Chlorophyta</taxon>
        <taxon>core chlorophytes</taxon>
        <taxon>Chlorophyceae</taxon>
        <taxon>CS clade</taxon>
        <taxon>Chlamydomonadales</taxon>
        <taxon>Volvocaceae</taxon>
        <taxon>Gonium</taxon>
    </lineage>
</organism>
<dbReference type="EMBL" id="LSYV01000023">
    <property type="protein sequence ID" value="KXZ49254.1"/>
    <property type="molecule type" value="Genomic_DNA"/>
</dbReference>
<feature type="region of interest" description="Disordered" evidence="1">
    <location>
        <begin position="353"/>
        <end position="423"/>
    </location>
</feature>
<gene>
    <name evidence="2" type="ORF">GPECTOR_22g846</name>
</gene>
<dbReference type="Proteomes" id="UP000075714">
    <property type="component" value="Unassembled WGS sequence"/>
</dbReference>
<keyword evidence="3" id="KW-1185">Reference proteome</keyword>
<dbReference type="AlphaFoldDB" id="A0A150GHF0"/>
<name>A0A150GHF0_GONPE</name>
<protein>
    <submittedName>
        <fullName evidence="2">Uncharacterized protein</fullName>
    </submittedName>
</protein>
<reference evidence="3" key="1">
    <citation type="journal article" date="2016" name="Nat. Commun.">
        <title>The Gonium pectorale genome demonstrates co-option of cell cycle regulation during the evolution of multicellularity.</title>
        <authorList>
            <person name="Hanschen E.R."/>
            <person name="Marriage T.N."/>
            <person name="Ferris P.J."/>
            <person name="Hamaji T."/>
            <person name="Toyoda A."/>
            <person name="Fujiyama A."/>
            <person name="Neme R."/>
            <person name="Noguchi H."/>
            <person name="Minakuchi Y."/>
            <person name="Suzuki M."/>
            <person name="Kawai-Toyooka H."/>
            <person name="Smith D.R."/>
            <person name="Sparks H."/>
            <person name="Anderson J."/>
            <person name="Bakaric R."/>
            <person name="Luria V."/>
            <person name="Karger A."/>
            <person name="Kirschner M.W."/>
            <person name="Durand P.M."/>
            <person name="Michod R.E."/>
            <person name="Nozaki H."/>
            <person name="Olson B.J."/>
        </authorList>
    </citation>
    <scope>NUCLEOTIDE SEQUENCE [LARGE SCALE GENOMIC DNA]</scope>
    <source>
        <strain evidence="3">NIES-2863</strain>
    </source>
</reference>
<feature type="compositionally biased region" description="Low complexity" evidence="1">
    <location>
        <begin position="371"/>
        <end position="380"/>
    </location>
</feature>
<feature type="region of interest" description="Disordered" evidence="1">
    <location>
        <begin position="277"/>
        <end position="305"/>
    </location>
</feature>
<evidence type="ECO:0000256" key="1">
    <source>
        <dbReference type="SAM" id="MobiDB-lite"/>
    </source>
</evidence>
<comment type="caution">
    <text evidence="2">The sequence shown here is derived from an EMBL/GenBank/DDBJ whole genome shotgun (WGS) entry which is preliminary data.</text>
</comment>
<proteinExistence type="predicted"/>